<sequence>MSMRLWSDEIEAMRPEARAVVAAGMEVVAAMFAGQGQPPRDLEGLVAFQRAGFAATYAPVPEAVVTEFAGVPCRLFEPDGPARGIYVHFHGGGMVIGAPEMNDSANLALARRHGIAVVSVKYRLAPEHPFPAGPDDGLAVVTWMLKNGVERFGTDRVILGGESAGGYMAAAVLLRIRDELDSIDRILGANLVFGVMDWGLSPSQRGLRAAGGPDMLTPEGMAMFGECYLPGRSADERRHGSISPAFADLHGLPPALVSVGTADHLLDDSLLFATRFAAAENELELFVAPDMPHGFQAFPCGITAAWERTMNDWFAARLM</sequence>
<dbReference type="Gene3D" id="3.40.50.1820">
    <property type="entry name" value="alpha/beta hydrolase"/>
    <property type="match status" value="1"/>
</dbReference>
<evidence type="ECO:0000256" key="1">
    <source>
        <dbReference type="ARBA" id="ARBA00022801"/>
    </source>
</evidence>
<dbReference type="InterPro" id="IPR050300">
    <property type="entry name" value="GDXG_lipolytic_enzyme"/>
</dbReference>
<dbReference type="SUPFAM" id="SSF53474">
    <property type="entry name" value="alpha/beta-Hydrolases"/>
    <property type="match status" value="1"/>
</dbReference>
<feature type="domain" description="Alpha/beta hydrolase fold-3" evidence="2">
    <location>
        <begin position="87"/>
        <end position="296"/>
    </location>
</feature>
<reference evidence="3" key="1">
    <citation type="submission" date="2020-05" db="EMBL/GenBank/DDBJ databases">
        <authorList>
            <person name="Chiriac C."/>
            <person name="Salcher M."/>
            <person name="Ghai R."/>
            <person name="Kavagutti S V."/>
        </authorList>
    </citation>
    <scope>NUCLEOTIDE SEQUENCE</scope>
</reference>
<evidence type="ECO:0000259" key="2">
    <source>
        <dbReference type="Pfam" id="PF07859"/>
    </source>
</evidence>
<protein>
    <submittedName>
        <fullName evidence="3">Unannotated protein</fullName>
    </submittedName>
</protein>
<dbReference type="InterPro" id="IPR013094">
    <property type="entry name" value="AB_hydrolase_3"/>
</dbReference>
<name>A0A6J7K9I4_9ZZZZ</name>
<dbReference type="GO" id="GO:0016787">
    <property type="term" value="F:hydrolase activity"/>
    <property type="evidence" value="ECO:0007669"/>
    <property type="project" value="UniProtKB-KW"/>
</dbReference>
<evidence type="ECO:0000313" key="3">
    <source>
        <dbReference type="EMBL" id="CAB4952105.1"/>
    </source>
</evidence>
<accession>A0A6J7K9I4</accession>
<keyword evidence="1" id="KW-0378">Hydrolase</keyword>
<proteinExistence type="predicted"/>
<dbReference type="EMBL" id="CAFBNC010000134">
    <property type="protein sequence ID" value="CAB4952105.1"/>
    <property type="molecule type" value="Genomic_DNA"/>
</dbReference>
<dbReference type="InterPro" id="IPR029058">
    <property type="entry name" value="AB_hydrolase_fold"/>
</dbReference>
<dbReference type="AlphaFoldDB" id="A0A6J7K9I4"/>
<organism evidence="3">
    <name type="scientific">freshwater metagenome</name>
    <dbReference type="NCBI Taxonomy" id="449393"/>
    <lineage>
        <taxon>unclassified sequences</taxon>
        <taxon>metagenomes</taxon>
        <taxon>ecological metagenomes</taxon>
    </lineage>
</organism>
<dbReference type="PANTHER" id="PTHR48081:SF8">
    <property type="entry name" value="ALPHA_BETA HYDROLASE FOLD-3 DOMAIN-CONTAINING PROTEIN-RELATED"/>
    <property type="match status" value="1"/>
</dbReference>
<gene>
    <name evidence="3" type="ORF">UFOPK3733_01939</name>
</gene>
<dbReference type="Pfam" id="PF07859">
    <property type="entry name" value="Abhydrolase_3"/>
    <property type="match status" value="1"/>
</dbReference>
<dbReference type="PANTHER" id="PTHR48081">
    <property type="entry name" value="AB HYDROLASE SUPERFAMILY PROTEIN C4A8.06C"/>
    <property type="match status" value="1"/>
</dbReference>